<dbReference type="AlphaFoldDB" id="A0A8H4QX43"/>
<keyword evidence="1" id="KW-0732">Signal</keyword>
<evidence type="ECO:0000256" key="1">
    <source>
        <dbReference type="SAM" id="SignalP"/>
    </source>
</evidence>
<dbReference type="PANTHER" id="PTHR35340:SF5">
    <property type="entry name" value="ASST-DOMAIN-CONTAINING PROTEIN"/>
    <property type="match status" value="1"/>
</dbReference>
<evidence type="ECO:0000313" key="2">
    <source>
        <dbReference type="EMBL" id="KAF4619067.1"/>
    </source>
</evidence>
<evidence type="ECO:0000313" key="3">
    <source>
        <dbReference type="Proteomes" id="UP000566819"/>
    </source>
</evidence>
<accession>A0A8H4QX43</accession>
<dbReference type="EMBL" id="JAAMPI010002049">
    <property type="protein sequence ID" value="KAF4619067.1"/>
    <property type="molecule type" value="Genomic_DNA"/>
</dbReference>
<organism evidence="2 3">
    <name type="scientific">Cudoniella acicularis</name>
    <dbReference type="NCBI Taxonomy" id="354080"/>
    <lineage>
        <taxon>Eukaryota</taxon>
        <taxon>Fungi</taxon>
        <taxon>Dikarya</taxon>
        <taxon>Ascomycota</taxon>
        <taxon>Pezizomycotina</taxon>
        <taxon>Leotiomycetes</taxon>
        <taxon>Helotiales</taxon>
        <taxon>Tricladiaceae</taxon>
        <taxon>Cudoniella</taxon>
    </lineage>
</organism>
<dbReference type="InterPro" id="IPR053143">
    <property type="entry name" value="Arylsulfate_ST"/>
</dbReference>
<proteinExistence type="predicted"/>
<dbReference type="PANTHER" id="PTHR35340">
    <property type="entry name" value="PQQ ENZYME REPEAT PROTEIN-RELATED"/>
    <property type="match status" value="1"/>
</dbReference>
<feature type="chain" id="PRO_5034634175" description="Arylsulfotransferase" evidence="1">
    <location>
        <begin position="20"/>
        <end position="548"/>
    </location>
</feature>
<evidence type="ECO:0008006" key="4">
    <source>
        <dbReference type="Google" id="ProtNLM"/>
    </source>
</evidence>
<gene>
    <name evidence="2" type="ORF">G7Y89_g14780</name>
</gene>
<protein>
    <recommendedName>
        <fullName evidence="4">Arylsulfotransferase</fullName>
    </recommendedName>
</protein>
<dbReference type="OrthoDB" id="5427350at2759"/>
<dbReference type="InterPro" id="IPR039535">
    <property type="entry name" value="ASST-like"/>
</dbReference>
<sequence>MTLSTLLCLAIFLFPQIQADEVFFVNDVEYDSGFYGNYPIQRYKSTQVTSPRVNILQSSPECSNDLLTMITQRGWSVAEPSATILDHDGHLVWTVGGYNQVYNLMVQEYQGDQYLTFWAGDDTVGGHGAGYYYMLDTSYRQVAKVAAANGLSGDLHDFQITENGTALITVYDIITANLTALGKPENGDLWECRAQEIDLATGKLIFEWRALEHYSITDTYRDIGDDGVTGRAFDFFHMNSIDKDDKGNYLVSSRYMHSVTYISGATGQIIWVLGGKRNMFTDLSEGEATNFAYQHDARWTENDTVVSLFNNAIDDAHPDLAPYTRGMRIKLDQEKMTAELIGEYINPHQIKTVSQGSFQNLPNGNVFMGYGATAAFTEYSSNGTALCDAHYGPQFLYGTGNVQSYRAYKFEWHGFPLTNPDIAILPDDEGNWKVYTSWNGATEVFAWILQGASDPEVAEDDWEDLESITKIGFETSFQIYELYPRYMRIVAVNKENLVLGMSNPLDGVVEKVPLCFTRPNPRFISNGRRFGACLPLNSTTTNHAHWKS</sequence>
<comment type="caution">
    <text evidence="2">The sequence shown here is derived from an EMBL/GenBank/DDBJ whole genome shotgun (WGS) entry which is preliminary data.</text>
</comment>
<dbReference type="Proteomes" id="UP000566819">
    <property type="component" value="Unassembled WGS sequence"/>
</dbReference>
<dbReference type="Pfam" id="PF14269">
    <property type="entry name" value="Arylsulfotran_2"/>
    <property type="match status" value="1"/>
</dbReference>
<reference evidence="2 3" key="1">
    <citation type="submission" date="2020-03" db="EMBL/GenBank/DDBJ databases">
        <title>Draft Genome Sequence of Cudoniella acicularis.</title>
        <authorList>
            <person name="Buettner E."/>
            <person name="Kellner H."/>
        </authorList>
    </citation>
    <scope>NUCLEOTIDE SEQUENCE [LARGE SCALE GENOMIC DNA]</scope>
    <source>
        <strain evidence="2 3">DSM 108380</strain>
    </source>
</reference>
<name>A0A8H4QX43_9HELO</name>
<keyword evidence="3" id="KW-1185">Reference proteome</keyword>
<feature type="signal peptide" evidence="1">
    <location>
        <begin position="1"/>
        <end position="19"/>
    </location>
</feature>